<accession>A0A6S7JBP8</accession>
<sequence length="57" mass="6357">MPIDEDTVHKHLRSLKTKKAIGLDHICARLLKDSANVTVPCLTHLFNKSLSSSKFPT</sequence>
<feature type="non-terminal residue" evidence="1">
    <location>
        <position position="57"/>
    </location>
</feature>
<dbReference type="Proteomes" id="UP001152795">
    <property type="component" value="Unassembled WGS sequence"/>
</dbReference>
<comment type="caution">
    <text evidence="1">The sequence shown here is derived from an EMBL/GenBank/DDBJ whole genome shotgun (WGS) entry which is preliminary data.</text>
</comment>
<proteinExistence type="predicted"/>
<evidence type="ECO:0000313" key="1">
    <source>
        <dbReference type="EMBL" id="CAB4027671.1"/>
    </source>
</evidence>
<reference evidence="1" key="1">
    <citation type="submission" date="2020-04" db="EMBL/GenBank/DDBJ databases">
        <authorList>
            <person name="Alioto T."/>
            <person name="Alioto T."/>
            <person name="Gomez Garrido J."/>
        </authorList>
    </citation>
    <scope>NUCLEOTIDE SEQUENCE</scope>
    <source>
        <strain evidence="1">A484AB</strain>
    </source>
</reference>
<name>A0A6S7JBP8_PARCT</name>
<dbReference type="AlphaFoldDB" id="A0A6S7JBP8"/>
<protein>
    <submittedName>
        <fullName evidence="1">Uncharacterized protein</fullName>
    </submittedName>
</protein>
<keyword evidence="2" id="KW-1185">Reference proteome</keyword>
<gene>
    <name evidence="1" type="ORF">PACLA_8A005981</name>
</gene>
<organism evidence="1 2">
    <name type="scientific">Paramuricea clavata</name>
    <name type="common">Red gorgonian</name>
    <name type="synonym">Violescent sea-whip</name>
    <dbReference type="NCBI Taxonomy" id="317549"/>
    <lineage>
        <taxon>Eukaryota</taxon>
        <taxon>Metazoa</taxon>
        <taxon>Cnidaria</taxon>
        <taxon>Anthozoa</taxon>
        <taxon>Octocorallia</taxon>
        <taxon>Malacalcyonacea</taxon>
        <taxon>Plexauridae</taxon>
        <taxon>Paramuricea</taxon>
    </lineage>
</organism>
<dbReference type="EMBL" id="CACRXK020014950">
    <property type="protein sequence ID" value="CAB4027671.1"/>
    <property type="molecule type" value="Genomic_DNA"/>
</dbReference>
<evidence type="ECO:0000313" key="2">
    <source>
        <dbReference type="Proteomes" id="UP001152795"/>
    </source>
</evidence>